<sequence length="331" mass="36736">MHRVTMLEGDGIGVEICASLRKVFRAAEVNIQWDIYQTGEKHFEKHGELISDDCFNSLEKNKVGIKGPMTTPIGTGFRSANVFLRKKYDLFANVRPVKSLGKIDSKFENIDITIFRENTEDLYQGIEEMEDENTAKSIKIITRKGSERIAKEAFEFAKKNNIEKVTVVTKANIMKFTDGLFLEVAREVAKNYPGIKLEEVLVDNMAMQLVMYPERYKLILTENLYGDILSDLCAGLVGGLGLIPGANIGKDIAIFEPVHGSAPDIAGKNIANPTALILSGCLMLEYLGEIEAATRIKNAVDKTLSDKNNFTRDLGGNKSTEEFTDAIISNL</sequence>
<evidence type="ECO:0000313" key="1">
    <source>
        <dbReference type="EMBL" id="QQK07369.1"/>
    </source>
</evidence>
<dbReference type="Proteomes" id="UP000595814">
    <property type="component" value="Chromosome"/>
</dbReference>
<proteinExistence type="predicted"/>
<organism evidence="1 2">
    <name type="scientific">Miniphocaeibacter halophilus</name>
    <dbReference type="NCBI Taxonomy" id="2931922"/>
    <lineage>
        <taxon>Bacteria</taxon>
        <taxon>Bacillati</taxon>
        <taxon>Bacillota</taxon>
        <taxon>Tissierellia</taxon>
        <taxon>Tissierellales</taxon>
        <taxon>Peptoniphilaceae</taxon>
        <taxon>Miniphocaeibacter</taxon>
    </lineage>
</organism>
<name>A0AC61MSF8_9FIRM</name>
<gene>
    <name evidence="1" type="ORF">JFY71_08595</name>
</gene>
<keyword evidence="2" id="KW-1185">Reference proteome</keyword>
<accession>A0AC61MSF8</accession>
<evidence type="ECO:0000313" key="2">
    <source>
        <dbReference type="Proteomes" id="UP000595814"/>
    </source>
</evidence>
<reference evidence="1 2" key="1">
    <citation type="journal article" date="2022" name="Int. J. Syst. Evol. Microbiol.">
        <title>Miniphocaeibacter halophilus sp. nov., an ammonium-tolerant acetate-producing bacterium isolated from a biogas system.</title>
        <authorList>
            <person name="Schnurer A."/>
            <person name="Singh A."/>
            <person name="Bi S."/>
            <person name="Qiao W."/>
            <person name="Westerholm M."/>
        </authorList>
    </citation>
    <scope>NUCLEOTIDE SEQUENCE [LARGE SCALE GENOMIC DNA]</scope>
    <source>
        <strain evidence="1 2">AMB_01</strain>
    </source>
</reference>
<dbReference type="EMBL" id="CP066744">
    <property type="protein sequence ID" value="QQK07369.1"/>
    <property type="molecule type" value="Genomic_DNA"/>
</dbReference>
<protein>
    <submittedName>
        <fullName evidence="1">Isocitrate/isopropylmalate dehydrogenase family protein</fullName>
    </submittedName>
</protein>